<dbReference type="AlphaFoldDB" id="A0ABD2PQY5"/>
<proteinExistence type="predicted"/>
<organism evidence="1 2">
    <name type="scientific">Cichlidogyrus casuarinus</name>
    <dbReference type="NCBI Taxonomy" id="1844966"/>
    <lineage>
        <taxon>Eukaryota</taxon>
        <taxon>Metazoa</taxon>
        <taxon>Spiralia</taxon>
        <taxon>Lophotrochozoa</taxon>
        <taxon>Platyhelminthes</taxon>
        <taxon>Monogenea</taxon>
        <taxon>Monopisthocotylea</taxon>
        <taxon>Dactylogyridea</taxon>
        <taxon>Ancyrocephalidae</taxon>
        <taxon>Cichlidogyrus</taxon>
    </lineage>
</organism>
<sequence>MATKRRPPVHAAPVSKHEDVVECLSNCLDVSMANSAPQTVITEPDEKREGLEILESHYSSQGMKPETLSRLCSSKPNIMGMMMQLATHCPKPMMNLPRFEKDLSFHAPLTSVCQSDNAQDLLTERWAEFGRYTVRDFLGDRA</sequence>
<reference evidence="1 2" key="1">
    <citation type="submission" date="2024-11" db="EMBL/GenBank/DDBJ databases">
        <title>Adaptive evolution of stress response genes in parasites aligns with host niche diversity.</title>
        <authorList>
            <person name="Hahn C."/>
            <person name="Resl P."/>
        </authorList>
    </citation>
    <scope>NUCLEOTIDE SEQUENCE [LARGE SCALE GENOMIC DNA]</scope>
    <source>
        <strain evidence="1">EGGRZ-B1_66</strain>
        <tissue evidence="1">Body</tissue>
    </source>
</reference>
<evidence type="ECO:0000313" key="1">
    <source>
        <dbReference type="EMBL" id="KAL3309292.1"/>
    </source>
</evidence>
<dbReference type="EMBL" id="JBJKFK010004076">
    <property type="protein sequence ID" value="KAL3309292.1"/>
    <property type="molecule type" value="Genomic_DNA"/>
</dbReference>
<keyword evidence="2" id="KW-1185">Reference proteome</keyword>
<name>A0ABD2PQY5_9PLAT</name>
<dbReference type="Proteomes" id="UP001626550">
    <property type="component" value="Unassembled WGS sequence"/>
</dbReference>
<comment type="caution">
    <text evidence="1">The sequence shown here is derived from an EMBL/GenBank/DDBJ whole genome shotgun (WGS) entry which is preliminary data.</text>
</comment>
<protein>
    <submittedName>
        <fullName evidence="1">Uncharacterized protein</fullName>
    </submittedName>
</protein>
<evidence type="ECO:0000313" key="2">
    <source>
        <dbReference type="Proteomes" id="UP001626550"/>
    </source>
</evidence>
<accession>A0ABD2PQY5</accession>
<gene>
    <name evidence="1" type="ORF">Ciccas_012161</name>
</gene>